<dbReference type="GeneID" id="14886843"/>
<feature type="region of interest" description="Disordered" evidence="1">
    <location>
        <begin position="67"/>
        <end position="100"/>
    </location>
</feature>
<dbReference type="RefSeq" id="XP_004254663.1">
    <property type="nucleotide sequence ID" value="XM_004254615.1"/>
</dbReference>
<dbReference type="VEuPathDB" id="AmoebaDB:EIN_274790"/>
<evidence type="ECO:0008006" key="4">
    <source>
        <dbReference type="Google" id="ProtNLM"/>
    </source>
</evidence>
<evidence type="ECO:0000313" key="3">
    <source>
        <dbReference type="Proteomes" id="UP000014680"/>
    </source>
</evidence>
<accession>A0A0A1U1K2</accession>
<reference evidence="2 3" key="1">
    <citation type="submission" date="2012-10" db="EMBL/GenBank/DDBJ databases">
        <authorList>
            <person name="Zafar N."/>
            <person name="Inman J."/>
            <person name="Hall N."/>
            <person name="Lorenzi H."/>
            <person name="Caler E."/>
        </authorList>
    </citation>
    <scope>NUCLEOTIDE SEQUENCE [LARGE SCALE GENOMIC DNA]</scope>
    <source>
        <strain evidence="2 3">IP1</strain>
    </source>
</reference>
<dbReference type="EMBL" id="KB206783">
    <property type="protein sequence ID" value="ELP87892.1"/>
    <property type="molecule type" value="Genomic_DNA"/>
</dbReference>
<organism evidence="2 3">
    <name type="scientific">Entamoeba invadens IP1</name>
    <dbReference type="NCBI Taxonomy" id="370355"/>
    <lineage>
        <taxon>Eukaryota</taxon>
        <taxon>Amoebozoa</taxon>
        <taxon>Evosea</taxon>
        <taxon>Archamoebae</taxon>
        <taxon>Mastigamoebida</taxon>
        <taxon>Entamoebidae</taxon>
        <taxon>Entamoeba</taxon>
    </lineage>
</organism>
<proteinExistence type="predicted"/>
<feature type="compositionally biased region" description="Polar residues" evidence="1">
    <location>
        <begin position="85"/>
        <end position="94"/>
    </location>
</feature>
<sequence>MGTTPSHFPTKSKKTGVIISKSTLDVPSSSLITESICDSDDDYDSLRVSSLLSKSATPTTRFKRRTKIQSIDNMGFDTQKHSKRAYSQSPSPNHFNKEKFEKVGKNEKVDFFKKSKRSTSARDSLRNSLRNSPKSTPSPQIPETFIQNALDLIHSEKMSVVFDTEIDGWDARELNAHICGLKNVLFLIFIPNEHPLGFYSKDIIPLSTQFECTHVTSSNTFIFSVDETGDIKTYFSNSNSQRSFTLHSNEEKNFLFTCYAAFWITSNAKIYPHNAAFKTFPKLPEVFSSLKRSGTDCSKFVVVQLSDAL</sequence>
<dbReference type="AlphaFoldDB" id="A0A0A1U1K2"/>
<protein>
    <recommendedName>
        <fullName evidence="4">TLDc domain-containing protein</fullName>
    </recommendedName>
</protein>
<name>A0A0A1U1K2_ENTIV</name>
<evidence type="ECO:0000313" key="2">
    <source>
        <dbReference type="EMBL" id="ELP87892.1"/>
    </source>
</evidence>
<keyword evidence="3" id="KW-1185">Reference proteome</keyword>
<dbReference type="KEGG" id="eiv:EIN_274790"/>
<feature type="region of interest" description="Disordered" evidence="1">
    <location>
        <begin position="115"/>
        <end position="141"/>
    </location>
</feature>
<feature type="compositionally biased region" description="Polar residues" evidence="1">
    <location>
        <begin position="126"/>
        <end position="138"/>
    </location>
</feature>
<evidence type="ECO:0000256" key="1">
    <source>
        <dbReference type="SAM" id="MobiDB-lite"/>
    </source>
</evidence>
<dbReference type="OMA" id="ELNAHIC"/>
<dbReference type="Proteomes" id="UP000014680">
    <property type="component" value="Unassembled WGS sequence"/>
</dbReference>
<gene>
    <name evidence="2" type="ORF">EIN_274790</name>
</gene>